<organism evidence="1 2">
    <name type="scientific">Immersiella caudata</name>
    <dbReference type="NCBI Taxonomy" id="314043"/>
    <lineage>
        <taxon>Eukaryota</taxon>
        <taxon>Fungi</taxon>
        <taxon>Dikarya</taxon>
        <taxon>Ascomycota</taxon>
        <taxon>Pezizomycotina</taxon>
        <taxon>Sordariomycetes</taxon>
        <taxon>Sordariomycetidae</taxon>
        <taxon>Sordariales</taxon>
        <taxon>Lasiosphaeriaceae</taxon>
        <taxon>Immersiella</taxon>
    </lineage>
</organism>
<gene>
    <name evidence="1" type="ORF">B0T14DRAFT_597493</name>
</gene>
<accession>A0AA39XDG5</accession>
<dbReference type="GO" id="GO:0003830">
    <property type="term" value="F:beta-1,4-mannosylglycoprotein 4-beta-N-acetylglucosaminyltransferase activity"/>
    <property type="evidence" value="ECO:0007669"/>
    <property type="project" value="InterPro"/>
</dbReference>
<comment type="caution">
    <text evidence="1">The sequence shown here is derived from an EMBL/GenBank/DDBJ whole genome shotgun (WGS) entry which is preliminary data.</text>
</comment>
<dbReference type="Proteomes" id="UP001175000">
    <property type="component" value="Unassembled WGS sequence"/>
</dbReference>
<evidence type="ECO:0000313" key="1">
    <source>
        <dbReference type="EMBL" id="KAK0631937.1"/>
    </source>
</evidence>
<name>A0AA39XDG5_9PEZI</name>
<dbReference type="AlphaFoldDB" id="A0AA39XDG5"/>
<evidence type="ECO:0000313" key="2">
    <source>
        <dbReference type="Proteomes" id="UP001175000"/>
    </source>
</evidence>
<dbReference type="GO" id="GO:0006044">
    <property type="term" value="P:N-acetylglucosamine metabolic process"/>
    <property type="evidence" value="ECO:0007669"/>
    <property type="project" value="TreeGrafter"/>
</dbReference>
<dbReference type="PANTHER" id="PTHR12224:SF0">
    <property type="entry name" value="BETA-1,4-MANNOSYL-GLYCOPROTEIN 4-BETA-N-ACETYLGLUCOSAMINYLTRANSFERASE"/>
    <property type="match status" value="1"/>
</dbReference>
<dbReference type="InterPro" id="IPR006813">
    <property type="entry name" value="Glyco_trans_17"/>
</dbReference>
<proteinExistence type="predicted"/>
<reference evidence="1" key="1">
    <citation type="submission" date="2023-06" db="EMBL/GenBank/DDBJ databases">
        <title>Genome-scale phylogeny and comparative genomics of the fungal order Sordariales.</title>
        <authorList>
            <consortium name="Lawrence Berkeley National Laboratory"/>
            <person name="Hensen N."/>
            <person name="Bonometti L."/>
            <person name="Westerberg I."/>
            <person name="Brannstrom I.O."/>
            <person name="Guillou S."/>
            <person name="Cros-Aarteil S."/>
            <person name="Calhoun S."/>
            <person name="Haridas S."/>
            <person name="Kuo A."/>
            <person name="Mondo S."/>
            <person name="Pangilinan J."/>
            <person name="Riley R."/>
            <person name="Labutti K."/>
            <person name="Andreopoulos B."/>
            <person name="Lipzen A."/>
            <person name="Chen C."/>
            <person name="Yanf M."/>
            <person name="Daum C."/>
            <person name="Ng V."/>
            <person name="Clum A."/>
            <person name="Steindorff A."/>
            <person name="Ohm R."/>
            <person name="Martin F."/>
            <person name="Silar P."/>
            <person name="Natvig D."/>
            <person name="Lalanne C."/>
            <person name="Gautier V."/>
            <person name="Ament-Velasquez S.L."/>
            <person name="Kruys A."/>
            <person name="Hutchinson M.I."/>
            <person name="Powell A.J."/>
            <person name="Barry K."/>
            <person name="Miller A.N."/>
            <person name="Grigoriev I.V."/>
            <person name="Debuchy R."/>
            <person name="Gladieux P."/>
            <person name="Thoren M.H."/>
            <person name="Johannesson H."/>
        </authorList>
    </citation>
    <scope>NUCLEOTIDE SEQUENCE</scope>
    <source>
        <strain evidence="1">CBS 606.72</strain>
    </source>
</reference>
<dbReference type="PANTHER" id="PTHR12224">
    <property type="entry name" value="BETA-1,4-MANNOSYL-GLYCOPROTEIN BETA-1,4-N-ACETYLGLUCOSAMINYL-TRANSFERASE"/>
    <property type="match status" value="1"/>
</dbReference>
<keyword evidence="2" id="KW-1185">Reference proteome</keyword>
<protein>
    <submittedName>
        <fullName evidence="1">Uncharacterized protein</fullName>
    </submittedName>
</protein>
<dbReference type="GO" id="GO:0016020">
    <property type="term" value="C:membrane"/>
    <property type="evidence" value="ECO:0007669"/>
    <property type="project" value="InterPro"/>
</dbReference>
<dbReference type="EMBL" id="JAULSU010000001">
    <property type="protein sequence ID" value="KAK0631937.1"/>
    <property type="molecule type" value="Genomic_DNA"/>
</dbReference>
<sequence length="177" mass="20434">MLEVHLNTSYDVVDHLVLTVGAKTFTGLPKPLRLKESLPKFSSYSPNTIYHELTYPPKFHPQTTWNIEDFQHNALLTQALPAWRCSSCFGTIETFLNMISSFSHVGLNAEVYRDRERIVDRVSKGKDLWVREGETFVEVEGNEDVPGYLEEGREERERFGYMVDRRGEGAGFRDWEG</sequence>